<name>A0A7Y0HF34_9PROT</name>
<comment type="caution">
    <text evidence="1">The sequence shown here is derived from an EMBL/GenBank/DDBJ whole genome shotgun (WGS) entry which is preliminary data.</text>
</comment>
<protein>
    <submittedName>
        <fullName evidence="1">Uncharacterized protein</fullName>
    </submittedName>
</protein>
<organism evidence="1 2">
    <name type="scientific">Pacificispira spongiicola</name>
    <dbReference type="NCBI Taxonomy" id="2729598"/>
    <lineage>
        <taxon>Bacteria</taxon>
        <taxon>Pseudomonadati</taxon>
        <taxon>Pseudomonadota</taxon>
        <taxon>Alphaproteobacteria</taxon>
        <taxon>Rhodospirillales</taxon>
        <taxon>Rhodospirillaceae</taxon>
        <taxon>Pacificispira</taxon>
    </lineage>
</organism>
<dbReference type="RefSeq" id="WP_169625895.1">
    <property type="nucleotide sequence ID" value="NZ_JABBNT010000004.1"/>
</dbReference>
<gene>
    <name evidence="1" type="ORF">HH303_13485</name>
</gene>
<dbReference type="AlphaFoldDB" id="A0A7Y0HF34"/>
<proteinExistence type="predicted"/>
<dbReference type="EMBL" id="JABBNT010000004">
    <property type="protein sequence ID" value="NMM45501.1"/>
    <property type="molecule type" value="Genomic_DNA"/>
</dbReference>
<accession>A0A7Y0HF34</accession>
<dbReference type="Proteomes" id="UP000539372">
    <property type="component" value="Unassembled WGS sequence"/>
</dbReference>
<reference evidence="1 2" key="1">
    <citation type="submission" date="2020-04" db="EMBL/GenBank/DDBJ databases">
        <title>Rhodospirillaceae bacterium KN72 isolated from deep sea.</title>
        <authorList>
            <person name="Zhang D.-C."/>
        </authorList>
    </citation>
    <scope>NUCLEOTIDE SEQUENCE [LARGE SCALE GENOMIC DNA]</scope>
    <source>
        <strain evidence="1 2">KN72</strain>
    </source>
</reference>
<evidence type="ECO:0000313" key="1">
    <source>
        <dbReference type="EMBL" id="NMM45501.1"/>
    </source>
</evidence>
<sequence>MNDTIMRMALSIAALGLAMLVTLTVLPRQGAGQLAVVIPPWKPLEETMAALIDMDLRLVRPGLGDRIVIVDTRGDSDLRAGISDLGLILIDPKVIGACAALVNSSQVGLDRPKTK</sequence>
<evidence type="ECO:0000313" key="2">
    <source>
        <dbReference type="Proteomes" id="UP000539372"/>
    </source>
</evidence>
<keyword evidence="2" id="KW-1185">Reference proteome</keyword>